<dbReference type="GO" id="GO:0006526">
    <property type="term" value="P:L-arginine biosynthetic process"/>
    <property type="evidence" value="ECO:0007669"/>
    <property type="project" value="UniProtKB-UniRule"/>
</dbReference>
<feature type="domain" description="Carbamoyl-phosphate synthase small subunit N-terminal" evidence="10">
    <location>
        <begin position="3"/>
        <end position="131"/>
    </location>
</feature>
<feature type="binding site" evidence="9">
    <location>
        <position position="293"/>
    </location>
    <ligand>
        <name>L-glutamine</name>
        <dbReference type="ChEBI" id="CHEBI:58359"/>
    </ligand>
</feature>
<feature type="binding site" evidence="9">
    <location>
        <position position="295"/>
    </location>
    <ligand>
        <name>L-glutamine</name>
        <dbReference type="ChEBI" id="CHEBI:58359"/>
    </ligand>
</feature>
<evidence type="ECO:0000256" key="4">
    <source>
        <dbReference type="ARBA" id="ARBA00022598"/>
    </source>
</evidence>
<dbReference type="InterPro" id="IPR050472">
    <property type="entry name" value="Anth_synth/Amidotransfase"/>
</dbReference>
<evidence type="ECO:0000256" key="8">
    <source>
        <dbReference type="ARBA" id="ARBA00048816"/>
    </source>
</evidence>
<dbReference type="PROSITE" id="PS51273">
    <property type="entry name" value="GATASE_TYPE_1"/>
    <property type="match status" value="1"/>
</dbReference>
<organism evidence="12 13">
    <name type="scientific">Candidatus Sysuiplasma superficiale</name>
    <dbReference type="NCBI Taxonomy" id="2823368"/>
    <lineage>
        <taxon>Archaea</taxon>
        <taxon>Methanobacteriati</taxon>
        <taxon>Thermoplasmatota</taxon>
        <taxon>Thermoplasmata</taxon>
        <taxon>Candidatus Sysuiplasmatales</taxon>
        <taxon>Candidatus Sysuiplasmataceae</taxon>
        <taxon>Candidatus Sysuiplasma</taxon>
    </lineage>
</organism>
<feature type="active site" evidence="9">
    <location>
        <position position="338"/>
    </location>
</feature>
<evidence type="ECO:0000256" key="9">
    <source>
        <dbReference type="HAMAP-Rule" id="MF_01209"/>
    </source>
</evidence>
<dbReference type="AlphaFoldDB" id="A0A8J7YSN3"/>
<dbReference type="UniPathway" id="UPA00070">
    <property type="reaction ID" value="UER00115"/>
</dbReference>
<protein>
    <recommendedName>
        <fullName evidence="9">Carbamoyl phosphate synthase small chain</fullName>
        <ecNumber evidence="9">6.3.5.5</ecNumber>
    </recommendedName>
    <alternativeName>
        <fullName evidence="9">Carbamoyl phosphate synthetase glutamine chain</fullName>
    </alternativeName>
</protein>
<comment type="pathway">
    <text evidence="1 9">Amino-acid biosynthesis; L-arginine biosynthesis; carbamoyl phosphate from bicarbonate: step 1/1.</text>
</comment>
<dbReference type="HAMAP" id="MF_01209">
    <property type="entry name" value="CPSase_S_chain"/>
    <property type="match status" value="1"/>
</dbReference>
<feature type="region of interest" description="CPSase" evidence="9">
    <location>
        <begin position="1"/>
        <end position="175"/>
    </location>
</feature>
<dbReference type="SUPFAM" id="SSF52021">
    <property type="entry name" value="Carbamoyl phosphate synthetase, small subunit N-terminal domain"/>
    <property type="match status" value="1"/>
</dbReference>
<comment type="catalytic activity">
    <reaction evidence="9">
        <text>L-glutamine + H2O = L-glutamate + NH4(+)</text>
        <dbReference type="Rhea" id="RHEA:15889"/>
        <dbReference type="ChEBI" id="CHEBI:15377"/>
        <dbReference type="ChEBI" id="CHEBI:28938"/>
        <dbReference type="ChEBI" id="CHEBI:29985"/>
        <dbReference type="ChEBI" id="CHEBI:58359"/>
    </reaction>
</comment>
<dbReference type="InterPro" id="IPR036480">
    <property type="entry name" value="CarbP_synth_ssu_N_sf"/>
</dbReference>
<dbReference type="GO" id="GO:0044205">
    <property type="term" value="P:'de novo' UMP biosynthetic process"/>
    <property type="evidence" value="ECO:0007669"/>
    <property type="project" value="UniProtKB-UniRule"/>
</dbReference>
<feature type="binding site" evidence="9">
    <location>
        <position position="257"/>
    </location>
    <ligand>
        <name>L-glutamine</name>
        <dbReference type="ChEBI" id="CHEBI:58359"/>
    </ligand>
</feature>
<evidence type="ECO:0000313" key="13">
    <source>
        <dbReference type="Proteomes" id="UP000750197"/>
    </source>
</evidence>
<dbReference type="NCBIfam" id="NF009475">
    <property type="entry name" value="PRK12838.1"/>
    <property type="match status" value="1"/>
</dbReference>
<dbReference type="Proteomes" id="UP000750197">
    <property type="component" value="Unassembled WGS sequence"/>
</dbReference>
<accession>A0A8J7YSN3</accession>
<dbReference type="Gene3D" id="3.40.50.880">
    <property type="match status" value="1"/>
</dbReference>
<comment type="catalytic activity">
    <reaction evidence="8 9">
        <text>hydrogencarbonate + L-glutamine + 2 ATP + H2O = carbamoyl phosphate + L-glutamate + 2 ADP + phosphate + 2 H(+)</text>
        <dbReference type="Rhea" id="RHEA:18633"/>
        <dbReference type="ChEBI" id="CHEBI:15377"/>
        <dbReference type="ChEBI" id="CHEBI:15378"/>
        <dbReference type="ChEBI" id="CHEBI:17544"/>
        <dbReference type="ChEBI" id="CHEBI:29985"/>
        <dbReference type="ChEBI" id="CHEBI:30616"/>
        <dbReference type="ChEBI" id="CHEBI:43474"/>
        <dbReference type="ChEBI" id="CHEBI:58228"/>
        <dbReference type="ChEBI" id="CHEBI:58359"/>
        <dbReference type="ChEBI" id="CHEBI:456216"/>
        <dbReference type="EC" id="6.3.5.5"/>
    </reaction>
</comment>
<dbReference type="SUPFAM" id="SSF52317">
    <property type="entry name" value="Class I glutamine amidotransferase-like"/>
    <property type="match status" value="1"/>
</dbReference>
<dbReference type="GO" id="GO:0006207">
    <property type="term" value="P:'de novo' pyrimidine nucleobase biosynthetic process"/>
    <property type="evidence" value="ECO:0007669"/>
    <property type="project" value="InterPro"/>
</dbReference>
<dbReference type="InterPro" id="IPR002474">
    <property type="entry name" value="CarbamoylP_synth_ssu_N"/>
</dbReference>
<feature type="binding site" evidence="9">
    <location>
        <position position="47"/>
    </location>
    <ligand>
        <name>L-glutamine</name>
        <dbReference type="ChEBI" id="CHEBI:58359"/>
    </ligand>
</feature>
<dbReference type="PRINTS" id="PR00096">
    <property type="entry name" value="GATASE"/>
</dbReference>
<keyword evidence="3 9" id="KW-0055">Arginine biosynthesis</keyword>
<keyword evidence="9" id="KW-0028">Amino-acid biosynthesis</keyword>
<dbReference type="GO" id="GO:0005524">
    <property type="term" value="F:ATP binding"/>
    <property type="evidence" value="ECO:0007669"/>
    <property type="project" value="UniProtKB-UniRule"/>
</dbReference>
<comment type="caution">
    <text evidence="12">The sequence shown here is derived from an EMBL/GenBank/DDBJ whole genome shotgun (WGS) entry which is preliminary data.</text>
</comment>
<dbReference type="PANTHER" id="PTHR43418:SF7">
    <property type="entry name" value="CARBAMOYL-PHOSPHATE SYNTHASE SMALL CHAIN"/>
    <property type="match status" value="1"/>
</dbReference>
<evidence type="ECO:0000256" key="2">
    <source>
        <dbReference type="ARBA" id="ARBA00007800"/>
    </source>
</evidence>
<dbReference type="EMBL" id="JAHEAC010000023">
    <property type="protein sequence ID" value="MBX8643837.1"/>
    <property type="molecule type" value="Genomic_DNA"/>
</dbReference>
<keyword evidence="6 9" id="KW-0067">ATP-binding</keyword>
<feature type="binding site" evidence="9">
    <location>
        <position position="225"/>
    </location>
    <ligand>
        <name>L-glutamine</name>
        <dbReference type="ChEBI" id="CHEBI:58359"/>
    </ligand>
</feature>
<dbReference type="NCBIfam" id="TIGR01368">
    <property type="entry name" value="CPSaseIIsmall"/>
    <property type="match status" value="1"/>
</dbReference>
<dbReference type="InterPro" id="IPR029062">
    <property type="entry name" value="Class_I_gatase-like"/>
</dbReference>
<dbReference type="UniPathway" id="UPA00068">
    <property type="reaction ID" value="UER00171"/>
</dbReference>
<gene>
    <name evidence="9 12" type="primary">carA</name>
    <name evidence="11" type="ORF">J9259_04135</name>
    <name evidence="12" type="ORF">KIY12_03830</name>
</gene>
<dbReference type="CDD" id="cd01744">
    <property type="entry name" value="GATase1_CPSase"/>
    <property type="match status" value="1"/>
</dbReference>
<keyword evidence="5 9" id="KW-0547">Nucleotide-binding</keyword>
<dbReference type="Pfam" id="PF00117">
    <property type="entry name" value="GATase"/>
    <property type="match status" value="1"/>
</dbReference>
<reference evidence="12" key="1">
    <citation type="submission" date="2021-05" db="EMBL/GenBank/DDBJ databases">
        <title>Genomic insights into ecological role and evolution of a novel Thermoplasmata order Candidatus Sysuiplasmatales.</title>
        <authorList>
            <person name="Yuan Y."/>
        </authorList>
    </citation>
    <scope>NUCLEOTIDE SEQUENCE</scope>
    <source>
        <strain evidence="12">TUT19-bin139</strain>
        <strain evidence="11">YP2-bin.285</strain>
    </source>
</reference>
<dbReference type="InterPro" id="IPR017926">
    <property type="entry name" value="GATASE"/>
</dbReference>
<comment type="subunit">
    <text evidence="9">Composed of two chains; the small (or glutamine) chain promotes the hydrolysis of glutamine to ammonia, which is used by the large (or ammonia) chain to synthesize carbamoyl phosphate. Tetramer of heterodimers (alpha,beta)4.</text>
</comment>
<sequence>MKTDGILLLEDGTYFEGRIFGFRTESYGEVVFTTSMTGYEESITDPSYRGQILVFTYPLIGNYDFTEEQFQSGEIQVRGIVVSENTSARDTSRQRLQETLSEYHIPGIEINDTRSIVRKVRNRGTMKGLLIPDIPGKNEMDSKLSFMSKQRNTWEENLVAEVSTASRYGPVGNGPVVAVLDFGLKRNLVRDLSRLFSVQVLPYSSSLDDIMELEPEGVVLSSGPGDPAHEDIRAKVLPVVRKVSSEVPILGVCLGHQIVSLAYGAKTFKLKFGHRGINHPVRLGERVYITSQNHGFSVETDSLLDTELVPNQFSLNDGTVEGLEGKDGTILTTQYHPEGGPGPQDTVFVYEYFKKLVNGGRR</sequence>
<dbReference type="PANTHER" id="PTHR43418">
    <property type="entry name" value="MULTIFUNCTIONAL TRYPTOPHAN BIOSYNTHESIS PROTEIN-RELATED"/>
    <property type="match status" value="1"/>
</dbReference>
<feature type="binding site" evidence="9">
    <location>
        <position position="296"/>
    </location>
    <ligand>
        <name>L-glutamine</name>
        <dbReference type="ChEBI" id="CHEBI:58359"/>
    </ligand>
</feature>
<evidence type="ECO:0000256" key="7">
    <source>
        <dbReference type="ARBA" id="ARBA00022962"/>
    </source>
</evidence>
<feature type="active site" evidence="9">
    <location>
        <position position="336"/>
    </location>
</feature>
<keyword evidence="9" id="KW-0665">Pyrimidine biosynthesis</keyword>
<keyword evidence="4 9" id="KW-0436">Ligase</keyword>
<dbReference type="InterPro" id="IPR035686">
    <property type="entry name" value="CPSase_GATase1"/>
</dbReference>
<evidence type="ECO:0000313" key="11">
    <source>
        <dbReference type="EMBL" id="MBX8631694.1"/>
    </source>
</evidence>
<dbReference type="PRINTS" id="PR00099">
    <property type="entry name" value="CPSGATASE"/>
</dbReference>
<dbReference type="InterPro" id="IPR006274">
    <property type="entry name" value="CarbamoylP_synth_ssu"/>
</dbReference>
<keyword evidence="7 9" id="KW-0315">Glutamine amidotransferase</keyword>
<proteinExistence type="inferred from homology"/>
<dbReference type="EC" id="6.3.5.5" evidence="9"/>
<comment type="function">
    <text evidence="9">Small subunit of the glutamine-dependent carbamoyl phosphate synthetase (CPSase). CPSase catalyzes the formation of carbamoyl phosphate from the ammonia moiety of glutamine, carbonate, and phosphate donated by ATP, constituting the first step of 2 biosynthetic pathways, one leading to arginine and/or urea and the other to pyrimidine nucleotides. The small subunit (glutamine amidotransferase) binds and cleaves glutamine to supply the large subunit with the substrate ammonia.</text>
</comment>
<dbReference type="SMART" id="SM01097">
    <property type="entry name" value="CPSase_sm_chain"/>
    <property type="match status" value="1"/>
</dbReference>
<name>A0A8J7YSN3_9ARCH</name>
<evidence type="ECO:0000313" key="12">
    <source>
        <dbReference type="EMBL" id="MBX8643837.1"/>
    </source>
</evidence>
<comment type="similarity">
    <text evidence="2 9">Belongs to the CarA family.</text>
</comment>
<dbReference type="Gene3D" id="3.50.30.20">
    <property type="entry name" value="Carbamoyl-phosphate synthase small subunit, N-terminal domain"/>
    <property type="match status" value="1"/>
</dbReference>
<dbReference type="GO" id="GO:0004088">
    <property type="term" value="F:carbamoyl-phosphate synthase (glutamine-hydrolyzing) activity"/>
    <property type="evidence" value="ECO:0007669"/>
    <property type="project" value="UniProtKB-UniRule"/>
</dbReference>
<dbReference type="GO" id="GO:0006541">
    <property type="term" value="P:glutamine metabolic process"/>
    <property type="evidence" value="ECO:0007669"/>
    <property type="project" value="InterPro"/>
</dbReference>
<evidence type="ECO:0000256" key="6">
    <source>
        <dbReference type="ARBA" id="ARBA00022840"/>
    </source>
</evidence>
<evidence type="ECO:0000256" key="1">
    <source>
        <dbReference type="ARBA" id="ARBA00005077"/>
    </source>
</evidence>
<dbReference type="EMBL" id="JAGVSJ010000007">
    <property type="protein sequence ID" value="MBX8631694.1"/>
    <property type="molecule type" value="Genomic_DNA"/>
</dbReference>
<dbReference type="PRINTS" id="PR00097">
    <property type="entry name" value="ANTSNTHASEII"/>
</dbReference>
<feature type="binding site" evidence="9">
    <location>
        <position position="254"/>
    </location>
    <ligand>
        <name>L-glutamine</name>
        <dbReference type="ChEBI" id="CHEBI:58359"/>
    </ligand>
</feature>
<comment type="pathway">
    <text evidence="9">Pyrimidine metabolism; UMP biosynthesis via de novo pathway; (S)-dihydroorotate from bicarbonate: step 1/3.</text>
</comment>
<evidence type="ECO:0000256" key="3">
    <source>
        <dbReference type="ARBA" id="ARBA00022571"/>
    </source>
</evidence>
<dbReference type="Proteomes" id="UP000716004">
    <property type="component" value="Unassembled WGS sequence"/>
</dbReference>
<evidence type="ECO:0000259" key="10">
    <source>
        <dbReference type="SMART" id="SM01097"/>
    </source>
</evidence>
<evidence type="ECO:0000256" key="5">
    <source>
        <dbReference type="ARBA" id="ARBA00022741"/>
    </source>
</evidence>
<feature type="active site" description="Nucleophile" evidence="9">
    <location>
        <position position="253"/>
    </location>
</feature>
<feature type="binding site" evidence="9">
    <location>
        <position position="223"/>
    </location>
    <ligand>
        <name>L-glutamine</name>
        <dbReference type="ChEBI" id="CHEBI:58359"/>
    </ligand>
</feature>
<dbReference type="Pfam" id="PF00988">
    <property type="entry name" value="CPSase_sm_chain"/>
    <property type="match status" value="1"/>
</dbReference>